<gene>
    <name evidence="1" type="ORF">GPECTOR_175g218</name>
</gene>
<accession>A0A150FYX1</accession>
<dbReference type="InterPro" id="IPR053234">
    <property type="entry name" value="RPM1_Interactor"/>
</dbReference>
<dbReference type="AlphaFoldDB" id="A0A150FYX1"/>
<keyword evidence="2" id="KW-1185">Reference proteome</keyword>
<organism evidence="1 2">
    <name type="scientific">Gonium pectorale</name>
    <name type="common">Green alga</name>
    <dbReference type="NCBI Taxonomy" id="33097"/>
    <lineage>
        <taxon>Eukaryota</taxon>
        <taxon>Viridiplantae</taxon>
        <taxon>Chlorophyta</taxon>
        <taxon>core chlorophytes</taxon>
        <taxon>Chlorophyceae</taxon>
        <taxon>CS clade</taxon>
        <taxon>Chlamydomonadales</taxon>
        <taxon>Volvocaceae</taxon>
        <taxon>Gonium</taxon>
    </lineage>
</organism>
<protein>
    <submittedName>
        <fullName evidence="1">Uncharacterized protein</fullName>
    </submittedName>
</protein>
<evidence type="ECO:0000313" key="1">
    <source>
        <dbReference type="EMBL" id="KXZ42250.1"/>
    </source>
</evidence>
<dbReference type="STRING" id="33097.A0A150FYX1"/>
<proteinExistence type="predicted"/>
<comment type="caution">
    <text evidence="1">The sequence shown here is derived from an EMBL/GenBank/DDBJ whole genome shotgun (WGS) entry which is preliminary data.</text>
</comment>
<dbReference type="PANTHER" id="PTHR33443">
    <property type="entry name" value="ZGC:112980"/>
    <property type="match status" value="1"/>
</dbReference>
<evidence type="ECO:0000313" key="2">
    <source>
        <dbReference type="Proteomes" id="UP000075714"/>
    </source>
</evidence>
<reference evidence="2" key="1">
    <citation type="journal article" date="2016" name="Nat. Commun.">
        <title>The Gonium pectorale genome demonstrates co-option of cell cycle regulation during the evolution of multicellularity.</title>
        <authorList>
            <person name="Hanschen E.R."/>
            <person name="Marriage T.N."/>
            <person name="Ferris P.J."/>
            <person name="Hamaji T."/>
            <person name="Toyoda A."/>
            <person name="Fujiyama A."/>
            <person name="Neme R."/>
            <person name="Noguchi H."/>
            <person name="Minakuchi Y."/>
            <person name="Suzuki M."/>
            <person name="Kawai-Toyooka H."/>
            <person name="Smith D.R."/>
            <person name="Sparks H."/>
            <person name="Anderson J."/>
            <person name="Bakaric R."/>
            <person name="Luria V."/>
            <person name="Karger A."/>
            <person name="Kirschner M.W."/>
            <person name="Durand P.M."/>
            <person name="Michod R.E."/>
            <person name="Nozaki H."/>
            <person name="Olson B.J."/>
        </authorList>
    </citation>
    <scope>NUCLEOTIDE SEQUENCE [LARGE SCALE GENOMIC DNA]</scope>
    <source>
        <strain evidence="2">NIES-2863</strain>
    </source>
</reference>
<dbReference type="PANTHER" id="PTHR33443:SF30">
    <property type="entry name" value="SARCOSINE DEHYDROGENASE-2C PROTEIN"/>
    <property type="match status" value="1"/>
</dbReference>
<dbReference type="EMBL" id="LSYV01000175">
    <property type="protein sequence ID" value="KXZ42250.1"/>
    <property type="molecule type" value="Genomic_DNA"/>
</dbReference>
<sequence>MGNPQPNFEVCDLVTSDDEDGSSSDLEIIDAEEFRRAVHGSEVPGAREAAGSDDEVLVTGMVGQVTNRDLPHMRMHCAENPFSRDEAATNALHCPQCFCFVCDLPVSQCKLWGTGRSKHHHANACSLVRWRQLRKAGQGNNWDLVQKEYDKGEAADALVAALAAEAEGAVGG</sequence>
<dbReference type="Proteomes" id="UP000075714">
    <property type="component" value="Unassembled WGS sequence"/>
</dbReference>
<dbReference type="OrthoDB" id="547962at2759"/>
<name>A0A150FYX1_GONPE</name>